<proteinExistence type="predicted"/>
<evidence type="ECO:0000259" key="2">
    <source>
        <dbReference type="PROSITE" id="PS50004"/>
    </source>
</evidence>
<reference evidence="3" key="2">
    <citation type="submission" date="2023-06" db="EMBL/GenBank/DDBJ databases">
        <authorList>
            <person name="Ma L."/>
            <person name="Liu K.-W."/>
            <person name="Li Z."/>
            <person name="Hsiao Y.-Y."/>
            <person name="Qi Y."/>
            <person name="Fu T."/>
            <person name="Tang G."/>
            <person name="Zhang D."/>
            <person name="Sun W.-H."/>
            <person name="Liu D.-K."/>
            <person name="Li Y."/>
            <person name="Chen G.-Z."/>
            <person name="Liu X.-D."/>
            <person name="Liao X.-Y."/>
            <person name="Jiang Y.-T."/>
            <person name="Yu X."/>
            <person name="Hao Y."/>
            <person name="Huang J."/>
            <person name="Zhao X.-W."/>
            <person name="Ke S."/>
            <person name="Chen Y.-Y."/>
            <person name="Wu W.-L."/>
            <person name="Hsu J.-L."/>
            <person name="Lin Y.-F."/>
            <person name="Huang M.-D."/>
            <person name="Li C.-Y."/>
            <person name="Huang L."/>
            <person name="Wang Z.-W."/>
            <person name="Zhao X."/>
            <person name="Zhong W.-Y."/>
            <person name="Peng D.-H."/>
            <person name="Ahmad S."/>
            <person name="Lan S."/>
            <person name="Zhang J.-S."/>
            <person name="Tsai W.-C."/>
            <person name="Van De Peer Y."/>
            <person name="Liu Z.-J."/>
        </authorList>
    </citation>
    <scope>NUCLEOTIDE SEQUENCE</scope>
    <source>
        <strain evidence="3">CP</strain>
        <tissue evidence="3">Leaves</tissue>
    </source>
</reference>
<evidence type="ECO:0000313" key="4">
    <source>
        <dbReference type="Proteomes" id="UP001180020"/>
    </source>
</evidence>
<dbReference type="PANTHER" id="PTHR35503:SF2">
    <property type="entry name" value="OS04G0455700 PROTEIN"/>
    <property type="match status" value="1"/>
</dbReference>
<dbReference type="Proteomes" id="UP001180020">
    <property type="component" value="Unassembled WGS sequence"/>
</dbReference>
<comment type="caution">
    <text evidence="3">The sequence shown here is derived from an EMBL/GenBank/DDBJ whole genome shotgun (WGS) entry which is preliminary data.</text>
</comment>
<dbReference type="InterPro" id="IPR035892">
    <property type="entry name" value="C2_domain_sf"/>
</dbReference>
<dbReference type="EMBL" id="JAUJYO010000019">
    <property type="protein sequence ID" value="KAK1287837.1"/>
    <property type="molecule type" value="Genomic_DNA"/>
</dbReference>
<sequence>MKKASNASNPSHLDCHLTIARAKNITCSKNDRLFIRYHLSTSDNKRSPRLETREATSASDPSWNDHVHLECHGSAEELGRQKVVFELRSRRGWGRSSSLLGRGEVAWGDALASTPDVSMERWVVMDREGKVGEGEMAMLLVGMKVGVPEKVGRRRIRCRRSLSECECECDMVGVLVRKMMCLLLRLCWLMFVRVI</sequence>
<evidence type="ECO:0000256" key="1">
    <source>
        <dbReference type="SAM" id="MobiDB-lite"/>
    </source>
</evidence>
<dbReference type="AlphaFoldDB" id="A0AAV9CGC1"/>
<feature type="region of interest" description="Disordered" evidence="1">
    <location>
        <begin position="45"/>
        <end position="66"/>
    </location>
</feature>
<protein>
    <recommendedName>
        <fullName evidence="2">C2 domain-containing protein</fullName>
    </recommendedName>
</protein>
<accession>A0AAV9CGC1</accession>
<feature type="compositionally biased region" description="Basic and acidic residues" evidence="1">
    <location>
        <begin position="45"/>
        <end position="54"/>
    </location>
</feature>
<dbReference type="PANTHER" id="PTHR35503">
    <property type="entry name" value="OSJNBA0006M15.15 PROTEIN"/>
    <property type="match status" value="1"/>
</dbReference>
<dbReference type="SUPFAM" id="SSF49562">
    <property type="entry name" value="C2 domain (Calcium/lipid-binding domain, CaLB)"/>
    <property type="match status" value="1"/>
</dbReference>
<dbReference type="InterPro" id="IPR000008">
    <property type="entry name" value="C2_dom"/>
</dbReference>
<evidence type="ECO:0000313" key="3">
    <source>
        <dbReference type="EMBL" id="KAK1287837.1"/>
    </source>
</evidence>
<gene>
    <name evidence="3" type="ORF">QJS10_CPB19g01433</name>
</gene>
<name>A0AAV9CGC1_ACOCL</name>
<keyword evidence="4" id="KW-1185">Reference proteome</keyword>
<organism evidence="3 4">
    <name type="scientific">Acorus calamus</name>
    <name type="common">Sweet flag</name>
    <dbReference type="NCBI Taxonomy" id="4465"/>
    <lineage>
        <taxon>Eukaryota</taxon>
        <taxon>Viridiplantae</taxon>
        <taxon>Streptophyta</taxon>
        <taxon>Embryophyta</taxon>
        <taxon>Tracheophyta</taxon>
        <taxon>Spermatophyta</taxon>
        <taxon>Magnoliopsida</taxon>
        <taxon>Liliopsida</taxon>
        <taxon>Acoraceae</taxon>
        <taxon>Acorus</taxon>
    </lineage>
</organism>
<dbReference type="PROSITE" id="PS50004">
    <property type="entry name" value="C2"/>
    <property type="match status" value="1"/>
</dbReference>
<feature type="domain" description="C2" evidence="2">
    <location>
        <begin position="1"/>
        <end position="123"/>
    </location>
</feature>
<reference evidence="3" key="1">
    <citation type="journal article" date="2023" name="Nat. Commun.">
        <title>Diploid and tetraploid genomes of Acorus and the evolution of monocots.</title>
        <authorList>
            <person name="Ma L."/>
            <person name="Liu K.W."/>
            <person name="Li Z."/>
            <person name="Hsiao Y.Y."/>
            <person name="Qi Y."/>
            <person name="Fu T."/>
            <person name="Tang G.D."/>
            <person name="Zhang D."/>
            <person name="Sun W.H."/>
            <person name="Liu D.K."/>
            <person name="Li Y."/>
            <person name="Chen G.Z."/>
            <person name="Liu X.D."/>
            <person name="Liao X.Y."/>
            <person name="Jiang Y.T."/>
            <person name="Yu X."/>
            <person name="Hao Y."/>
            <person name="Huang J."/>
            <person name="Zhao X.W."/>
            <person name="Ke S."/>
            <person name="Chen Y.Y."/>
            <person name="Wu W.L."/>
            <person name="Hsu J.L."/>
            <person name="Lin Y.F."/>
            <person name="Huang M.D."/>
            <person name="Li C.Y."/>
            <person name="Huang L."/>
            <person name="Wang Z.W."/>
            <person name="Zhao X."/>
            <person name="Zhong W.Y."/>
            <person name="Peng D.H."/>
            <person name="Ahmad S."/>
            <person name="Lan S."/>
            <person name="Zhang J.S."/>
            <person name="Tsai W.C."/>
            <person name="Van de Peer Y."/>
            <person name="Liu Z.J."/>
        </authorList>
    </citation>
    <scope>NUCLEOTIDE SEQUENCE</scope>
    <source>
        <strain evidence="3">CP</strain>
    </source>
</reference>